<evidence type="ECO:0000313" key="3">
    <source>
        <dbReference type="WBParaSite" id="NBR_0000776601-mRNA-1"/>
    </source>
</evidence>
<name>A0A0N4XXN2_NIPBR</name>
<reference evidence="1 2" key="2">
    <citation type="submission" date="2018-11" db="EMBL/GenBank/DDBJ databases">
        <authorList>
            <consortium name="Pathogen Informatics"/>
        </authorList>
    </citation>
    <scope>NUCLEOTIDE SEQUENCE [LARGE SCALE GENOMIC DNA]</scope>
</reference>
<accession>A0A0N4XXN2</accession>
<keyword evidence="2" id="KW-1185">Reference proteome</keyword>
<proteinExistence type="predicted"/>
<evidence type="ECO:0000313" key="2">
    <source>
        <dbReference type="Proteomes" id="UP000271162"/>
    </source>
</evidence>
<dbReference type="EMBL" id="UYSL01019925">
    <property type="protein sequence ID" value="VDL71356.1"/>
    <property type="molecule type" value="Genomic_DNA"/>
</dbReference>
<sequence>MNVRLQDDDVQICRAHERIHALNREILLHGDTAAQANQRIAYLNDLWKGGSDAEFSSKESRRSSRMYGVFSFCVLSGRSDFLLKGLAVFAFFGPLEIGLETILSQAATILEKISSSTTVPDGSRLESARLAYELRNFTNRLKSSESSKPFFVEVKRTKFTNEHSV</sequence>
<protein>
    <submittedName>
        <fullName evidence="1 3">Uncharacterized protein</fullName>
    </submittedName>
</protein>
<dbReference type="Proteomes" id="UP000271162">
    <property type="component" value="Unassembled WGS sequence"/>
</dbReference>
<reference evidence="3" key="1">
    <citation type="submission" date="2017-02" db="UniProtKB">
        <authorList>
            <consortium name="WormBaseParasite"/>
        </authorList>
    </citation>
    <scope>IDENTIFICATION</scope>
</reference>
<organism evidence="3">
    <name type="scientific">Nippostrongylus brasiliensis</name>
    <name type="common">Rat hookworm</name>
    <dbReference type="NCBI Taxonomy" id="27835"/>
    <lineage>
        <taxon>Eukaryota</taxon>
        <taxon>Metazoa</taxon>
        <taxon>Ecdysozoa</taxon>
        <taxon>Nematoda</taxon>
        <taxon>Chromadorea</taxon>
        <taxon>Rhabditida</taxon>
        <taxon>Rhabditina</taxon>
        <taxon>Rhabditomorpha</taxon>
        <taxon>Strongyloidea</taxon>
        <taxon>Heligmosomidae</taxon>
        <taxon>Nippostrongylus</taxon>
    </lineage>
</organism>
<gene>
    <name evidence="1" type="ORF">NBR_LOCUS7767</name>
</gene>
<evidence type="ECO:0000313" key="1">
    <source>
        <dbReference type="EMBL" id="VDL71356.1"/>
    </source>
</evidence>
<dbReference type="WBParaSite" id="NBR_0000776601-mRNA-1">
    <property type="protein sequence ID" value="NBR_0000776601-mRNA-1"/>
    <property type="gene ID" value="NBR_0000776601"/>
</dbReference>
<dbReference type="AlphaFoldDB" id="A0A0N4XXN2"/>